<name>A0A8S5ST62_9VIRU</name>
<accession>A0A8S5ST62</accession>
<evidence type="ECO:0000313" key="1">
    <source>
        <dbReference type="EMBL" id="DAF54193.1"/>
    </source>
</evidence>
<organism evidence="1">
    <name type="scientific">Phage sp. ctcqm2</name>
    <dbReference type="NCBI Taxonomy" id="2828007"/>
    <lineage>
        <taxon>Viruses</taxon>
    </lineage>
</organism>
<protein>
    <submittedName>
        <fullName evidence="1">Uncharacterized protein</fullName>
    </submittedName>
</protein>
<proteinExistence type="predicted"/>
<sequence>MNVASIFYPSRPLACPLPLAWLYCTPIVRTSQLSK</sequence>
<reference evidence="1" key="1">
    <citation type="journal article" date="2021" name="Proc. Natl. Acad. Sci. U.S.A.">
        <title>A Catalog of Tens of Thousands of Viruses from Human Metagenomes Reveals Hidden Associations with Chronic Diseases.</title>
        <authorList>
            <person name="Tisza M.J."/>
            <person name="Buck C.B."/>
        </authorList>
    </citation>
    <scope>NUCLEOTIDE SEQUENCE</scope>
    <source>
        <strain evidence="1">Ctcqm2</strain>
    </source>
</reference>
<dbReference type="EMBL" id="BK032673">
    <property type="protein sequence ID" value="DAF54193.1"/>
    <property type="molecule type" value="Genomic_DNA"/>
</dbReference>